<keyword evidence="3" id="KW-1185">Reference proteome</keyword>
<protein>
    <recommendedName>
        <fullName evidence="1">Sin3 C-terminal domain-containing protein</fullName>
    </recommendedName>
</protein>
<organism evidence="2 3">
    <name type="scientific">Brassica carinata</name>
    <name type="common">Ethiopian mustard</name>
    <name type="synonym">Abyssinian cabbage</name>
    <dbReference type="NCBI Taxonomy" id="52824"/>
    <lineage>
        <taxon>Eukaryota</taxon>
        <taxon>Viridiplantae</taxon>
        <taxon>Streptophyta</taxon>
        <taxon>Embryophyta</taxon>
        <taxon>Tracheophyta</taxon>
        <taxon>Spermatophyta</taxon>
        <taxon>Magnoliopsida</taxon>
        <taxon>eudicotyledons</taxon>
        <taxon>Gunneridae</taxon>
        <taxon>Pentapetalae</taxon>
        <taxon>rosids</taxon>
        <taxon>malvids</taxon>
        <taxon>Brassicales</taxon>
        <taxon>Brassicaceae</taxon>
        <taxon>Brassiceae</taxon>
        <taxon>Brassica</taxon>
    </lineage>
</organism>
<dbReference type="InterPro" id="IPR039774">
    <property type="entry name" value="Sin3-like"/>
</dbReference>
<dbReference type="GO" id="GO:0003714">
    <property type="term" value="F:transcription corepressor activity"/>
    <property type="evidence" value="ECO:0007669"/>
    <property type="project" value="InterPro"/>
</dbReference>
<evidence type="ECO:0000313" key="2">
    <source>
        <dbReference type="EMBL" id="KAG2245509.1"/>
    </source>
</evidence>
<dbReference type="GO" id="GO:0000118">
    <property type="term" value="C:histone deacetylase complex"/>
    <property type="evidence" value="ECO:0007669"/>
    <property type="project" value="TreeGrafter"/>
</dbReference>
<dbReference type="Proteomes" id="UP000886595">
    <property type="component" value="Unassembled WGS sequence"/>
</dbReference>
<dbReference type="GO" id="GO:0000785">
    <property type="term" value="C:chromatin"/>
    <property type="evidence" value="ECO:0007669"/>
    <property type="project" value="TreeGrafter"/>
</dbReference>
<comment type="caution">
    <text evidence="2">The sequence shown here is derived from an EMBL/GenBank/DDBJ whole genome shotgun (WGS) entry which is preliminary data.</text>
</comment>
<dbReference type="AlphaFoldDB" id="A0A8X7P3Y9"/>
<sequence length="268" mass="31266">ILYERILSAKRNCSGDELKSKNSKDTDSLDPYARFMKGLYGLLDGSVENTKFEDECRAIFGNQSYVLFTLNKVIYKLVKQLQAVVADEMDNKLIQLYEYEKSRKPGRVIIDSVYYENARVLLHDENVYRLECSSSPSRLSIQLMDNIVEKPEPYAVSMDPMFASYLQTEFLSTSREKKEEGHNILLRRNRRPYSGLDDLEALCKAMEGVEVVNGLECKMSCSSYKVSYVLDTEDFFHRKKKKKKIEHISQQRNKDRVERFHRFLSASR</sequence>
<gene>
    <name evidence="2" type="ORF">Bca52824_085137</name>
</gene>
<dbReference type="PANTHER" id="PTHR12346">
    <property type="entry name" value="SIN3B-RELATED"/>
    <property type="match status" value="1"/>
</dbReference>
<dbReference type="OrthoDB" id="10265969at2759"/>
<dbReference type="PANTHER" id="PTHR12346:SF68">
    <property type="entry name" value="PAIRED AMPHIPATHIC HELIX PROTEIN SIN3-LIKE 1"/>
    <property type="match status" value="1"/>
</dbReference>
<feature type="non-terminal residue" evidence="2">
    <location>
        <position position="268"/>
    </location>
</feature>
<accession>A0A8X7P3Y9</accession>
<dbReference type="EMBL" id="JAAMPC010000017">
    <property type="protein sequence ID" value="KAG2245509.1"/>
    <property type="molecule type" value="Genomic_DNA"/>
</dbReference>
<reference evidence="2 3" key="1">
    <citation type="submission" date="2020-02" db="EMBL/GenBank/DDBJ databases">
        <authorList>
            <person name="Ma Q."/>
            <person name="Huang Y."/>
            <person name="Song X."/>
            <person name="Pei D."/>
        </authorList>
    </citation>
    <scope>NUCLEOTIDE SEQUENCE [LARGE SCALE GENOMIC DNA]</scope>
    <source>
        <strain evidence="2">Sxm20200214</strain>
        <tissue evidence="2">Leaf</tissue>
    </source>
</reference>
<evidence type="ECO:0000313" key="3">
    <source>
        <dbReference type="Proteomes" id="UP000886595"/>
    </source>
</evidence>
<feature type="domain" description="Sin3 C-terminal" evidence="1">
    <location>
        <begin position="19"/>
        <end position="236"/>
    </location>
</feature>
<evidence type="ECO:0000259" key="1">
    <source>
        <dbReference type="Pfam" id="PF16879"/>
    </source>
</evidence>
<dbReference type="InterPro" id="IPR031693">
    <property type="entry name" value="Sin3_C"/>
</dbReference>
<dbReference type="Pfam" id="PF16879">
    <property type="entry name" value="Sin3a_C"/>
    <property type="match status" value="1"/>
</dbReference>
<proteinExistence type="predicted"/>
<name>A0A8X7P3Y9_BRACI</name>
<dbReference type="GO" id="GO:0000122">
    <property type="term" value="P:negative regulation of transcription by RNA polymerase II"/>
    <property type="evidence" value="ECO:0007669"/>
    <property type="project" value="TreeGrafter"/>
</dbReference>